<dbReference type="EMBL" id="CP032509">
    <property type="protein sequence ID" value="AZN71186.1"/>
    <property type="molecule type" value="Genomic_DNA"/>
</dbReference>
<dbReference type="RefSeq" id="WP_126009221.1">
    <property type="nucleotide sequence ID" value="NZ_CP032509.1"/>
</dbReference>
<evidence type="ECO:0000313" key="1">
    <source>
        <dbReference type="EMBL" id="AZN71186.1"/>
    </source>
</evidence>
<proteinExistence type="predicted"/>
<dbReference type="Pfam" id="PF07386">
    <property type="entry name" value="DUF1499"/>
    <property type="match status" value="1"/>
</dbReference>
<name>A0A3Q8XPD6_9HYPH</name>
<reference evidence="1 2" key="1">
    <citation type="submission" date="2018-09" db="EMBL/GenBank/DDBJ databases">
        <title>Marinorhizobium profundi gen. nov., sp. nov., isolated from a deep-sea sediment sample from the New Britain Trench and proposal of Marinorhizobiaceae fam. nov. in the order Rhizobiales of the class Alphaproteobacteria.</title>
        <authorList>
            <person name="Cao J."/>
        </authorList>
    </citation>
    <scope>NUCLEOTIDE SEQUENCE [LARGE SCALE GENOMIC DNA]</scope>
    <source>
        <strain evidence="1 2">WS11</strain>
    </source>
</reference>
<dbReference type="OrthoDB" id="8479024at2"/>
<dbReference type="KEGG" id="abaw:D5400_07795"/>
<keyword evidence="2" id="KW-1185">Reference proteome</keyword>
<sequence>MKMFFVILVVVIGLIVLAAIVYGRERIWERMTGPADLGRYDFTQGRRSGSPNDALACTEGACTAPDITIATPDGSPAEIVARLAERLAAIEAHVRRIDDRSNPLYARFVIYTPLMRFPDTLDIEVTEHSDGAPAIRAYSRSKLGRSDLGTNRKRLEELFGVR</sequence>
<dbReference type="Proteomes" id="UP000268192">
    <property type="component" value="Chromosome"/>
</dbReference>
<gene>
    <name evidence="1" type="ORF">D5400_07795</name>
</gene>
<dbReference type="AlphaFoldDB" id="A0A3Q8XPD6"/>
<evidence type="ECO:0000313" key="2">
    <source>
        <dbReference type="Proteomes" id="UP000268192"/>
    </source>
</evidence>
<accession>A0A3Q8XPD6</accession>
<dbReference type="InterPro" id="IPR010865">
    <property type="entry name" value="DUF1499"/>
</dbReference>
<organism evidence="1 2">
    <name type="scientific">Georhizobium profundi</name>
    <dbReference type="NCBI Taxonomy" id="2341112"/>
    <lineage>
        <taxon>Bacteria</taxon>
        <taxon>Pseudomonadati</taxon>
        <taxon>Pseudomonadota</taxon>
        <taxon>Alphaproteobacteria</taxon>
        <taxon>Hyphomicrobiales</taxon>
        <taxon>Rhizobiaceae</taxon>
        <taxon>Georhizobium</taxon>
    </lineage>
</organism>
<protein>
    <submittedName>
        <fullName evidence="1">DUF1499 domain-containing protein</fullName>
    </submittedName>
</protein>